<dbReference type="Gene3D" id="3.30.450.40">
    <property type="match status" value="1"/>
</dbReference>
<comment type="caution">
    <text evidence="6">The sequence shown here is derived from an EMBL/GenBank/DDBJ whole genome shotgun (WGS) entry which is preliminary data.</text>
</comment>
<evidence type="ECO:0000313" key="6">
    <source>
        <dbReference type="EMBL" id="GAA5125825.1"/>
    </source>
</evidence>
<feature type="domain" description="IclR-ED" evidence="5">
    <location>
        <begin position="62"/>
        <end position="241"/>
    </location>
</feature>
<dbReference type="InterPro" id="IPR036390">
    <property type="entry name" value="WH_DNA-bd_sf"/>
</dbReference>
<proteinExistence type="predicted"/>
<evidence type="ECO:0000256" key="3">
    <source>
        <dbReference type="ARBA" id="ARBA00023163"/>
    </source>
</evidence>
<dbReference type="RefSeq" id="WP_345606781.1">
    <property type="nucleotide sequence ID" value="NZ_BAABJO010000014.1"/>
</dbReference>
<evidence type="ECO:0000259" key="4">
    <source>
        <dbReference type="PROSITE" id="PS51077"/>
    </source>
</evidence>
<protein>
    <submittedName>
        <fullName evidence="6">Helix-turn-helix domain-containing protein</fullName>
    </submittedName>
</protein>
<dbReference type="PROSITE" id="PS51077">
    <property type="entry name" value="HTH_ICLR"/>
    <property type="match status" value="1"/>
</dbReference>
<dbReference type="PROSITE" id="PS51078">
    <property type="entry name" value="ICLR_ED"/>
    <property type="match status" value="1"/>
</dbReference>
<name>A0ABP9NMN7_9PSEU</name>
<evidence type="ECO:0000256" key="1">
    <source>
        <dbReference type="ARBA" id="ARBA00023015"/>
    </source>
</evidence>
<dbReference type="InterPro" id="IPR036388">
    <property type="entry name" value="WH-like_DNA-bd_sf"/>
</dbReference>
<evidence type="ECO:0000259" key="5">
    <source>
        <dbReference type="PROSITE" id="PS51078"/>
    </source>
</evidence>
<dbReference type="InterPro" id="IPR050707">
    <property type="entry name" value="HTH_MetabolicPath_Reg"/>
</dbReference>
<feature type="domain" description="HTH iclR-type" evidence="4">
    <location>
        <begin position="6"/>
        <end position="66"/>
    </location>
</feature>
<dbReference type="PANTHER" id="PTHR30136:SF35">
    <property type="entry name" value="HTH-TYPE TRANSCRIPTIONAL REGULATOR RV1719"/>
    <property type="match status" value="1"/>
</dbReference>
<keyword evidence="3" id="KW-0804">Transcription</keyword>
<dbReference type="SUPFAM" id="SSF55781">
    <property type="entry name" value="GAF domain-like"/>
    <property type="match status" value="1"/>
</dbReference>
<accession>A0ABP9NMN7</accession>
<dbReference type="InterPro" id="IPR029016">
    <property type="entry name" value="GAF-like_dom_sf"/>
</dbReference>
<dbReference type="Gene3D" id="1.10.10.10">
    <property type="entry name" value="Winged helix-like DNA-binding domain superfamily/Winged helix DNA-binding domain"/>
    <property type="match status" value="1"/>
</dbReference>
<keyword evidence="1" id="KW-0805">Transcription regulation</keyword>
<dbReference type="PANTHER" id="PTHR30136">
    <property type="entry name" value="HELIX-TURN-HELIX TRANSCRIPTIONAL REGULATOR, ICLR FAMILY"/>
    <property type="match status" value="1"/>
</dbReference>
<dbReference type="EMBL" id="BAABJO010000014">
    <property type="protein sequence ID" value="GAA5125825.1"/>
    <property type="molecule type" value="Genomic_DNA"/>
</dbReference>
<dbReference type="SUPFAM" id="SSF46785">
    <property type="entry name" value="Winged helix' DNA-binding domain"/>
    <property type="match status" value="1"/>
</dbReference>
<gene>
    <name evidence="6" type="ORF">GCM10023320_40720</name>
</gene>
<keyword evidence="2" id="KW-0238">DNA-binding</keyword>
<organism evidence="6 7">
    <name type="scientific">Pseudonocardia adelaidensis</name>
    <dbReference type="NCBI Taxonomy" id="648754"/>
    <lineage>
        <taxon>Bacteria</taxon>
        <taxon>Bacillati</taxon>
        <taxon>Actinomycetota</taxon>
        <taxon>Actinomycetes</taxon>
        <taxon>Pseudonocardiales</taxon>
        <taxon>Pseudonocardiaceae</taxon>
        <taxon>Pseudonocardia</taxon>
    </lineage>
</organism>
<reference evidence="7" key="1">
    <citation type="journal article" date="2019" name="Int. J. Syst. Evol. Microbiol.">
        <title>The Global Catalogue of Microorganisms (GCM) 10K type strain sequencing project: providing services to taxonomists for standard genome sequencing and annotation.</title>
        <authorList>
            <consortium name="The Broad Institute Genomics Platform"/>
            <consortium name="The Broad Institute Genome Sequencing Center for Infectious Disease"/>
            <person name="Wu L."/>
            <person name="Ma J."/>
        </authorList>
    </citation>
    <scope>NUCLEOTIDE SEQUENCE [LARGE SCALE GENOMIC DNA]</scope>
    <source>
        <strain evidence="7">JCM 18302</strain>
    </source>
</reference>
<dbReference type="Proteomes" id="UP001500804">
    <property type="component" value="Unassembled WGS sequence"/>
</dbReference>
<dbReference type="Pfam" id="PF09339">
    <property type="entry name" value="HTH_IclR"/>
    <property type="match status" value="1"/>
</dbReference>
<keyword evidence="7" id="KW-1185">Reference proteome</keyword>
<evidence type="ECO:0000313" key="7">
    <source>
        <dbReference type="Proteomes" id="UP001500804"/>
    </source>
</evidence>
<evidence type="ECO:0000256" key="2">
    <source>
        <dbReference type="ARBA" id="ARBA00023125"/>
    </source>
</evidence>
<dbReference type="InterPro" id="IPR005471">
    <property type="entry name" value="Tscrpt_reg_IclR_N"/>
</dbReference>
<dbReference type="InterPro" id="IPR014757">
    <property type="entry name" value="Tscrpt_reg_IclR_C"/>
</dbReference>
<sequence>MPARHHRTVDRITQILELVSSRPEGMTLTELTRALDAPKSSVLGFVNGLVATGYVEEIERRYTLGPGPYVLTLRANRGPAGTVTHGDLVTLAEESRCSVLFGIRVGESVVYVDHIGDSARLLYVAQSRRRRPLLETAAGKVLLAEMDDESLYRYLDEHPRRDLVDDYLAELASIRSTGIAINPRSPESATGAIGCRVRDRHGRVIGAVVLAAIEDVTAHQEPLIALLTSTTERWASRDTFV</sequence>
<dbReference type="Pfam" id="PF01614">
    <property type="entry name" value="IclR_C"/>
    <property type="match status" value="1"/>
</dbReference>